<accession>A0A6G8S5N3</accession>
<feature type="domain" description="Cysteine protease StiP N-terminal" evidence="1">
    <location>
        <begin position="18"/>
        <end position="274"/>
    </location>
</feature>
<dbReference type="InterPro" id="IPR028157">
    <property type="entry name" value="PELOTA_dom"/>
</dbReference>
<protein>
    <submittedName>
        <fullName evidence="3">Cysteine protease StiP family protein</fullName>
    </submittedName>
</protein>
<dbReference type="GO" id="GO:0006508">
    <property type="term" value="P:proteolysis"/>
    <property type="evidence" value="ECO:0007669"/>
    <property type="project" value="UniProtKB-KW"/>
</dbReference>
<dbReference type="Pfam" id="PF11202">
    <property type="entry name" value="StiP"/>
    <property type="match status" value="1"/>
</dbReference>
<evidence type="ECO:0000259" key="1">
    <source>
        <dbReference type="Pfam" id="PF11202"/>
    </source>
</evidence>
<sequence length="386" mass="43793">MSEFNLINPYLAEIGFHGSYRAEDVTFLMNVSHIQPTPLEEKEYLIQSGKMHYSQMISVEEPPSEAQLAHFNHAFEHGAVRLAIEVQKLANTLIQRFKQQPIILISLVRAGVPLGVLLKHQISKTQHCYHYGISIIRDRGIDFAALHAIIEQHGAENIVFVDGWTGKGAICKELTVSLKHIPQLFDPGWQIPRLVTLSDLAGYSWLSASCDDWLIPFGILGSVISGLTSRTILKDAIDPTMAHQHCNEPQYWHSCLIYSHLEAHDISIEFTQKILALMALHPTSESVQWSDAIRLKQQHQCQETIDWISNHYQIQNINRIKPSIAEATRAVLRRVPERILLRDEHNPHVQLLLHFAQEKNIPVDILGSKLGPYHAVTLIKKIEKSS</sequence>
<dbReference type="Proteomes" id="UP000501939">
    <property type="component" value="Chromosome"/>
</dbReference>
<dbReference type="AlphaFoldDB" id="A0A6G8S5N3"/>
<organism evidence="3 4">
    <name type="scientific">Acinetobacter lanii</name>
    <dbReference type="NCBI Taxonomy" id="2715163"/>
    <lineage>
        <taxon>Bacteria</taxon>
        <taxon>Pseudomonadati</taxon>
        <taxon>Pseudomonadota</taxon>
        <taxon>Gammaproteobacteria</taxon>
        <taxon>Moraxellales</taxon>
        <taxon>Moraxellaceae</taxon>
        <taxon>Acinetobacter</taxon>
    </lineage>
</organism>
<feature type="domain" description="PELOTA RNA-binding" evidence="2">
    <location>
        <begin position="302"/>
        <end position="381"/>
    </location>
</feature>
<dbReference type="RefSeq" id="WP_166325149.1">
    <property type="nucleotide sequence ID" value="NZ_CP049916.1"/>
</dbReference>
<evidence type="ECO:0000259" key="2">
    <source>
        <dbReference type="Pfam" id="PF15608"/>
    </source>
</evidence>
<dbReference type="InterPro" id="IPR048336">
    <property type="entry name" value="StiP-like"/>
</dbReference>
<proteinExistence type="predicted"/>
<dbReference type="EMBL" id="CP049916">
    <property type="protein sequence ID" value="QIO09283.1"/>
    <property type="molecule type" value="Genomic_DNA"/>
</dbReference>
<gene>
    <name evidence="3" type="ORF">G8D99_09810</name>
</gene>
<reference evidence="3 4" key="1">
    <citation type="submission" date="2020-03" db="EMBL/GenBank/DDBJ databases">
        <authorList>
            <person name="Zhu W."/>
        </authorList>
    </citation>
    <scope>NUCLEOTIDE SEQUENCE [LARGE SCALE GENOMIC DNA]</scope>
    <source>
        <strain evidence="3 4">185</strain>
    </source>
</reference>
<keyword evidence="3" id="KW-0645">Protease</keyword>
<dbReference type="InterPro" id="IPR011215">
    <property type="entry name" value="StiP_N"/>
</dbReference>
<evidence type="ECO:0000313" key="4">
    <source>
        <dbReference type="Proteomes" id="UP000501939"/>
    </source>
</evidence>
<dbReference type="PIRSF" id="PIRSF020979">
    <property type="entry name" value="UCP020979"/>
    <property type="match status" value="1"/>
</dbReference>
<dbReference type="Pfam" id="PF15608">
    <property type="entry name" value="PELOTA_1"/>
    <property type="match status" value="1"/>
</dbReference>
<keyword evidence="3" id="KW-0378">Hydrolase</keyword>
<dbReference type="GO" id="GO:0008233">
    <property type="term" value="F:peptidase activity"/>
    <property type="evidence" value="ECO:0007669"/>
    <property type="project" value="UniProtKB-KW"/>
</dbReference>
<evidence type="ECO:0000313" key="3">
    <source>
        <dbReference type="EMBL" id="QIO09283.1"/>
    </source>
</evidence>
<name>A0A6G8S5N3_9GAMM</name>
<keyword evidence="4" id="KW-1185">Reference proteome</keyword>
<dbReference type="KEGG" id="alj:G8D99_09810"/>